<keyword evidence="1" id="KW-0472">Membrane</keyword>
<dbReference type="AlphaFoldDB" id="A0AAN7BP85"/>
<feature type="transmembrane region" description="Helical" evidence="1">
    <location>
        <begin position="61"/>
        <end position="88"/>
    </location>
</feature>
<organism evidence="2 3">
    <name type="scientific">Podospora fimiseda</name>
    <dbReference type="NCBI Taxonomy" id="252190"/>
    <lineage>
        <taxon>Eukaryota</taxon>
        <taxon>Fungi</taxon>
        <taxon>Dikarya</taxon>
        <taxon>Ascomycota</taxon>
        <taxon>Pezizomycotina</taxon>
        <taxon>Sordariomycetes</taxon>
        <taxon>Sordariomycetidae</taxon>
        <taxon>Sordariales</taxon>
        <taxon>Podosporaceae</taxon>
        <taxon>Podospora</taxon>
    </lineage>
</organism>
<comment type="caution">
    <text evidence="2">The sequence shown here is derived from an EMBL/GenBank/DDBJ whole genome shotgun (WGS) entry which is preliminary data.</text>
</comment>
<feature type="transmembrane region" description="Helical" evidence="1">
    <location>
        <begin position="30"/>
        <end position="49"/>
    </location>
</feature>
<keyword evidence="1" id="KW-1133">Transmembrane helix</keyword>
<reference evidence="2" key="1">
    <citation type="journal article" date="2023" name="Mol. Phylogenet. Evol.">
        <title>Genome-scale phylogeny and comparative genomics of the fungal order Sordariales.</title>
        <authorList>
            <person name="Hensen N."/>
            <person name="Bonometti L."/>
            <person name="Westerberg I."/>
            <person name="Brannstrom I.O."/>
            <person name="Guillou S."/>
            <person name="Cros-Aarteil S."/>
            <person name="Calhoun S."/>
            <person name="Haridas S."/>
            <person name="Kuo A."/>
            <person name="Mondo S."/>
            <person name="Pangilinan J."/>
            <person name="Riley R."/>
            <person name="LaButti K."/>
            <person name="Andreopoulos B."/>
            <person name="Lipzen A."/>
            <person name="Chen C."/>
            <person name="Yan M."/>
            <person name="Daum C."/>
            <person name="Ng V."/>
            <person name="Clum A."/>
            <person name="Steindorff A."/>
            <person name="Ohm R.A."/>
            <person name="Martin F."/>
            <person name="Silar P."/>
            <person name="Natvig D.O."/>
            <person name="Lalanne C."/>
            <person name="Gautier V."/>
            <person name="Ament-Velasquez S.L."/>
            <person name="Kruys A."/>
            <person name="Hutchinson M.I."/>
            <person name="Powell A.J."/>
            <person name="Barry K."/>
            <person name="Miller A.N."/>
            <person name="Grigoriev I.V."/>
            <person name="Debuchy R."/>
            <person name="Gladieux P."/>
            <person name="Hiltunen Thoren M."/>
            <person name="Johannesson H."/>
        </authorList>
    </citation>
    <scope>NUCLEOTIDE SEQUENCE</scope>
    <source>
        <strain evidence="2">CBS 990.96</strain>
    </source>
</reference>
<name>A0AAN7BP85_9PEZI</name>
<protein>
    <submittedName>
        <fullName evidence="2">Uncharacterized protein</fullName>
    </submittedName>
</protein>
<proteinExistence type="predicted"/>
<accession>A0AAN7BP85</accession>
<sequence>MKGGDGVFFTHNSGCGWMDGWVKGREGKGFLFSSFQPWVFSVSVGFILLSWSLRCGLAFDFFFFFSLLYQIMAFIVLFCVFVFSYYKVRQNIEQQSRRNKIFVFLIFSPTMLEEIKDGEAEENMSMKAT</sequence>
<evidence type="ECO:0000313" key="2">
    <source>
        <dbReference type="EMBL" id="KAK4226962.1"/>
    </source>
</evidence>
<reference evidence="2" key="2">
    <citation type="submission" date="2023-05" db="EMBL/GenBank/DDBJ databases">
        <authorList>
            <consortium name="Lawrence Berkeley National Laboratory"/>
            <person name="Steindorff A."/>
            <person name="Hensen N."/>
            <person name="Bonometti L."/>
            <person name="Westerberg I."/>
            <person name="Brannstrom I.O."/>
            <person name="Guillou S."/>
            <person name="Cros-Aarteil S."/>
            <person name="Calhoun S."/>
            <person name="Haridas S."/>
            <person name="Kuo A."/>
            <person name="Mondo S."/>
            <person name="Pangilinan J."/>
            <person name="Riley R."/>
            <person name="Labutti K."/>
            <person name="Andreopoulos B."/>
            <person name="Lipzen A."/>
            <person name="Chen C."/>
            <person name="Yanf M."/>
            <person name="Daum C."/>
            <person name="Ng V."/>
            <person name="Clum A."/>
            <person name="Ohm R."/>
            <person name="Martin F."/>
            <person name="Silar P."/>
            <person name="Natvig D."/>
            <person name="Lalanne C."/>
            <person name="Gautier V."/>
            <person name="Ament-Velasquez S.L."/>
            <person name="Kruys A."/>
            <person name="Hutchinson M.I."/>
            <person name="Powell A.J."/>
            <person name="Barry K."/>
            <person name="Miller A.N."/>
            <person name="Grigoriev I.V."/>
            <person name="Debuchy R."/>
            <person name="Gladieux P."/>
            <person name="Thoren M.H."/>
            <person name="Johannesson H."/>
        </authorList>
    </citation>
    <scope>NUCLEOTIDE SEQUENCE</scope>
    <source>
        <strain evidence="2">CBS 990.96</strain>
    </source>
</reference>
<keyword evidence="1" id="KW-0812">Transmembrane</keyword>
<keyword evidence="3" id="KW-1185">Reference proteome</keyword>
<dbReference type="EMBL" id="MU865338">
    <property type="protein sequence ID" value="KAK4226962.1"/>
    <property type="molecule type" value="Genomic_DNA"/>
</dbReference>
<evidence type="ECO:0000256" key="1">
    <source>
        <dbReference type="SAM" id="Phobius"/>
    </source>
</evidence>
<dbReference type="Proteomes" id="UP001301958">
    <property type="component" value="Unassembled WGS sequence"/>
</dbReference>
<evidence type="ECO:0000313" key="3">
    <source>
        <dbReference type="Proteomes" id="UP001301958"/>
    </source>
</evidence>
<gene>
    <name evidence="2" type="ORF">QBC38DRAFT_208399</name>
</gene>